<name>A0A934WT71_9FIRM</name>
<evidence type="ECO:0000313" key="1">
    <source>
        <dbReference type="EMBL" id="MBK6089503.1"/>
    </source>
</evidence>
<reference evidence="1" key="1">
    <citation type="submission" date="2021-01" db="EMBL/GenBank/DDBJ databases">
        <title>Genome public.</title>
        <authorList>
            <person name="Liu C."/>
            <person name="Sun Q."/>
        </authorList>
    </citation>
    <scope>NUCLEOTIDE SEQUENCE</scope>
    <source>
        <strain evidence="1">M6</strain>
    </source>
</reference>
<accession>A0A934WT71</accession>
<proteinExistence type="predicted"/>
<evidence type="ECO:0000313" key="2">
    <source>
        <dbReference type="Proteomes" id="UP000633365"/>
    </source>
</evidence>
<sequence length="237" mass="28233">MPKMANKKREGLYSIPDILHEIKRFYKITTSIDDDALKKYIRRYINNNLPSDKTISYVPKKFLDKFFTDEKVKKHLVKVSERNIEYTNSELLEFEEEAYISQAIDDHDEKLIKANISPEDETVMFYDEADEAHRYLTVDELLAVNRKGLTRINELTPTEYDMLEDYRNDIVYEQETNARIASILKDKKLEIMITALFEDKFILLEEQLKEDISNHIRTHDLMSEHQLKDIHNYFAKK</sequence>
<keyword evidence="2" id="KW-1185">Reference proteome</keyword>
<dbReference type="EMBL" id="JAEQMG010000140">
    <property type="protein sequence ID" value="MBK6089503.1"/>
    <property type="molecule type" value="Genomic_DNA"/>
</dbReference>
<dbReference type="RefSeq" id="WP_201428224.1">
    <property type="nucleotide sequence ID" value="NZ_JAEQMG010000140.1"/>
</dbReference>
<gene>
    <name evidence="1" type="ORF">JKK62_12780</name>
</gene>
<protein>
    <submittedName>
        <fullName evidence="1">Uncharacterized protein</fullName>
    </submittedName>
</protein>
<comment type="caution">
    <text evidence="1">The sequence shown here is derived from an EMBL/GenBank/DDBJ whole genome shotgun (WGS) entry which is preliminary data.</text>
</comment>
<organism evidence="1 2">
    <name type="scientific">Ruminococcus difficilis</name>
    <dbReference type="NCBI Taxonomy" id="2763069"/>
    <lineage>
        <taxon>Bacteria</taxon>
        <taxon>Bacillati</taxon>
        <taxon>Bacillota</taxon>
        <taxon>Clostridia</taxon>
        <taxon>Eubacteriales</taxon>
        <taxon>Oscillospiraceae</taxon>
        <taxon>Ruminococcus</taxon>
    </lineage>
</organism>
<dbReference type="Proteomes" id="UP000633365">
    <property type="component" value="Unassembled WGS sequence"/>
</dbReference>
<dbReference type="AlphaFoldDB" id="A0A934WT71"/>